<dbReference type="OrthoDB" id="193898at2"/>
<proteinExistence type="predicted"/>
<sequence length="312" mass="31299">MTAPHTPSAPVASAAATLPASAVDRTDRRRGLQLVLGILLFLGAQVVMAGVARLATAAAGAPADAGPAPWALLLSAVVGAALAFGGYLLIVGRVGGRPGLALRGRGRLVELMAGLALGVGLIALSVGVITLLGGYRVTGFSPSPQLLVPLAIGLGAGVVEEIAFRGVVLRVLDAWLGSWAALAISSLLFGLIHLTNPGASLVTALGLVIEAGVLLGAAYLLTRRLWLAIGLHIAWNTVQAGVFSSAVSGTGKQNGLLVAETTGPTWLTGGAMGVEGSLVSVLLGLAVGIVMLVLAARRGHLLPSVRAERAES</sequence>
<keyword evidence="4" id="KW-1185">Reference proteome</keyword>
<keyword evidence="3" id="KW-0645">Protease</keyword>
<dbReference type="Proteomes" id="UP000217889">
    <property type="component" value="Chromosome"/>
</dbReference>
<feature type="transmembrane region" description="Helical" evidence="1">
    <location>
        <begin position="68"/>
        <end position="90"/>
    </location>
</feature>
<dbReference type="GO" id="GO:0008237">
    <property type="term" value="F:metallopeptidase activity"/>
    <property type="evidence" value="ECO:0007669"/>
    <property type="project" value="UniProtKB-KW"/>
</dbReference>
<dbReference type="PANTHER" id="PTHR39430">
    <property type="entry name" value="MEMBRANE-ASSOCIATED PROTEASE-RELATED"/>
    <property type="match status" value="1"/>
</dbReference>
<dbReference type="KEGG" id="bgg:CFK41_00710"/>
<evidence type="ECO:0000256" key="1">
    <source>
        <dbReference type="SAM" id="Phobius"/>
    </source>
</evidence>
<dbReference type="EMBL" id="CP023564">
    <property type="protein sequence ID" value="ATG53459.1"/>
    <property type="molecule type" value="Genomic_DNA"/>
</dbReference>
<keyword evidence="1" id="KW-0812">Transmembrane</keyword>
<dbReference type="RefSeq" id="WP_096797938.1">
    <property type="nucleotide sequence ID" value="NZ_CP023564.1"/>
</dbReference>
<dbReference type="PANTHER" id="PTHR39430:SF1">
    <property type="entry name" value="PROTEASE"/>
    <property type="match status" value="1"/>
</dbReference>
<dbReference type="GO" id="GO:0004175">
    <property type="term" value="F:endopeptidase activity"/>
    <property type="evidence" value="ECO:0007669"/>
    <property type="project" value="UniProtKB-ARBA"/>
</dbReference>
<organism evidence="3 4">
    <name type="scientific">Brachybacterium ginsengisoli</name>
    <dbReference type="NCBI Taxonomy" id="1331682"/>
    <lineage>
        <taxon>Bacteria</taxon>
        <taxon>Bacillati</taxon>
        <taxon>Actinomycetota</taxon>
        <taxon>Actinomycetes</taxon>
        <taxon>Micrococcales</taxon>
        <taxon>Dermabacteraceae</taxon>
        <taxon>Brachybacterium</taxon>
    </lineage>
</organism>
<evidence type="ECO:0000259" key="2">
    <source>
        <dbReference type="Pfam" id="PF02517"/>
    </source>
</evidence>
<keyword evidence="1" id="KW-1133">Transmembrane helix</keyword>
<feature type="transmembrane region" description="Helical" evidence="1">
    <location>
        <begin position="176"/>
        <end position="195"/>
    </location>
</feature>
<dbReference type="GO" id="GO:0080120">
    <property type="term" value="P:CAAX-box protein maturation"/>
    <property type="evidence" value="ECO:0007669"/>
    <property type="project" value="UniProtKB-ARBA"/>
</dbReference>
<keyword evidence="3" id="KW-0378">Hydrolase</keyword>
<dbReference type="Pfam" id="PF02517">
    <property type="entry name" value="Rce1-like"/>
    <property type="match status" value="1"/>
</dbReference>
<name>A0A291GTB6_9MICO</name>
<feature type="transmembrane region" description="Helical" evidence="1">
    <location>
        <begin position="34"/>
        <end position="56"/>
    </location>
</feature>
<feature type="transmembrane region" description="Helical" evidence="1">
    <location>
        <begin position="111"/>
        <end position="134"/>
    </location>
</feature>
<keyword evidence="1" id="KW-0472">Membrane</keyword>
<evidence type="ECO:0000313" key="3">
    <source>
        <dbReference type="EMBL" id="ATG53459.1"/>
    </source>
</evidence>
<feature type="transmembrane region" description="Helical" evidence="1">
    <location>
        <begin position="271"/>
        <end position="296"/>
    </location>
</feature>
<dbReference type="GO" id="GO:0006508">
    <property type="term" value="P:proteolysis"/>
    <property type="evidence" value="ECO:0007669"/>
    <property type="project" value="UniProtKB-KW"/>
</dbReference>
<accession>A0A291GTB6</accession>
<dbReference type="InterPro" id="IPR003675">
    <property type="entry name" value="Rce1/LyrA-like_dom"/>
</dbReference>
<evidence type="ECO:0000313" key="4">
    <source>
        <dbReference type="Proteomes" id="UP000217889"/>
    </source>
</evidence>
<feature type="transmembrane region" description="Helical" evidence="1">
    <location>
        <begin position="146"/>
        <end position="164"/>
    </location>
</feature>
<feature type="transmembrane region" description="Helical" evidence="1">
    <location>
        <begin position="233"/>
        <end position="251"/>
    </location>
</feature>
<feature type="transmembrane region" description="Helical" evidence="1">
    <location>
        <begin position="201"/>
        <end position="221"/>
    </location>
</feature>
<gene>
    <name evidence="3" type="ORF">CFK41_00710</name>
</gene>
<reference evidence="3 4" key="1">
    <citation type="journal article" date="2014" name="Int. J. Syst. Evol. Microbiol.">
        <title>Brachybacterium ginsengisoli sp. nov., isolated from soil of a ginseng field.</title>
        <authorList>
            <person name="Hoang V.A."/>
            <person name="Kim Y.J."/>
            <person name="Nguyen N.L."/>
            <person name="Yang D.C."/>
        </authorList>
    </citation>
    <scope>NUCLEOTIDE SEQUENCE [LARGE SCALE GENOMIC DNA]</scope>
    <source>
        <strain evidence="3 4">DCY80</strain>
    </source>
</reference>
<dbReference type="AlphaFoldDB" id="A0A291GTB6"/>
<protein>
    <submittedName>
        <fullName evidence="3">CPBP family intramembrane metalloprotease</fullName>
    </submittedName>
</protein>
<feature type="domain" description="CAAX prenyl protease 2/Lysostaphin resistance protein A-like" evidence="2">
    <location>
        <begin position="145"/>
        <end position="238"/>
    </location>
</feature>
<keyword evidence="3" id="KW-0482">Metalloprotease</keyword>